<feature type="non-terminal residue" evidence="2">
    <location>
        <position position="1"/>
    </location>
</feature>
<dbReference type="AlphaFoldDB" id="A0A0D7B4G1"/>
<dbReference type="OrthoDB" id="432234at2759"/>
<evidence type="ECO:0000313" key="3">
    <source>
        <dbReference type="Proteomes" id="UP000054007"/>
    </source>
</evidence>
<sequence>KLFGYLFPTLFPYGTGYFEDPIRECLPGTRHIGLAAHAKFLLSNIARFQTHLSLMFVIHNILLIRRSSYNSRLTVRRSWWPRAMAAMREVDSNTLKLLGEKMKAKRAMNDYSRYEPTNDKERAAMELMAYVDYVDDHIPGSTGEIKKMREEIRAISRANGTPTLFFTLNPADIKNPLATFQAGHGIDIEAPFERPDSTYSEFDRAHSVARNPVAAASFYNRMFDLFLGTVLG</sequence>
<dbReference type="Proteomes" id="UP000054007">
    <property type="component" value="Unassembled WGS sequence"/>
</dbReference>
<dbReference type="EMBL" id="KN880604">
    <property type="protein sequence ID" value="KIY65100.1"/>
    <property type="molecule type" value="Genomic_DNA"/>
</dbReference>
<gene>
    <name evidence="2" type="ORF">CYLTODRAFT_339289</name>
</gene>
<organism evidence="2 3">
    <name type="scientific">Cylindrobasidium torrendii FP15055 ss-10</name>
    <dbReference type="NCBI Taxonomy" id="1314674"/>
    <lineage>
        <taxon>Eukaryota</taxon>
        <taxon>Fungi</taxon>
        <taxon>Dikarya</taxon>
        <taxon>Basidiomycota</taxon>
        <taxon>Agaricomycotina</taxon>
        <taxon>Agaricomycetes</taxon>
        <taxon>Agaricomycetidae</taxon>
        <taxon>Agaricales</taxon>
        <taxon>Marasmiineae</taxon>
        <taxon>Physalacriaceae</taxon>
        <taxon>Cylindrobasidium</taxon>
    </lineage>
</organism>
<dbReference type="STRING" id="1314674.A0A0D7B4G1"/>
<feature type="non-terminal residue" evidence="2">
    <location>
        <position position="232"/>
    </location>
</feature>
<reference evidence="2 3" key="1">
    <citation type="journal article" date="2015" name="Fungal Genet. Biol.">
        <title>Evolution of novel wood decay mechanisms in Agaricales revealed by the genome sequences of Fistulina hepatica and Cylindrobasidium torrendii.</title>
        <authorList>
            <person name="Floudas D."/>
            <person name="Held B.W."/>
            <person name="Riley R."/>
            <person name="Nagy L.G."/>
            <person name="Koehler G."/>
            <person name="Ransdell A.S."/>
            <person name="Younus H."/>
            <person name="Chow J."/>
            <person name="Chiniquy J."/>
            <person name="Lipzen A."/>
            <person name="Tritt A."/>
            <person name="Sun H."/>
            <person name="Haridas S."/>
            <person name="LaButti K."/>
            <person name="Ohm R.A."/>
            <person name="Kues U."/>
            <person name="Blanchette R.A."/>
            <person name="Grigoriev I.V."/>
            <person name="Minto R.E."/>
            <person name="Hibbett D.S."/>
        </authorList>
    </citation>
    <scope>NUCLEOTIDE SEQUENCE [LARGE SCALE GENOMIC DNA]</scope>
    <source>
        <strain evidence="2 3">FP15055 ss-10</strain>
    </source>
</reference>
<evidence type="ECO:0000313" key="2">
    <source>
        <dbReference type="EMBL" id="KIY65100.1"/>
    </source>
</evidence>
<feature type="domain" description="Helitron helicase-like" evidence="1">
    <location>
        <begin position="37"/>
        <end position="230"/>
    </location>
</feature>
<accession>A0A0D7B4G1</accession>
<protein>
    <recommendedName>
        <fullName evidence="1">Helitron helicase-like domain-containing protein</fullName>
    </recommendedName>
</protein>
<keyword evidence="3" id="KW-1185">Reference proteome</keyword>
<dbReference type="Pfam" id="PF14214">
    <property type="entry name" value="Helitron_like_N"/>
    <property type="match status" value="1"/>
</dbReference>
<name>A0A0D7B4G1_9AGAR</name>
<proteinExistence type="predicted"/>
<dbReference type="InterPro" id="IPR025476">
    <property type="entry name" value="Helitron_helicase-like"/>
</dbReference>
<evidence type="ECO:0000259" key="1">
    <source>
        <dbReference type="Pfam" id="PF14214"/>
    </source>
</evidence>